<evidence type="ECO:0000256" key="1">
    <source>
        <dbReference type="SAM" id="MobiDB-lite"/>
    </source>
</evidence>
<dbReference type="InterPro" id="IPR010730">
    <property type="entry name" value="HET"/>
</dbReference>
<evidence type="ECO:0000313" key="3">
    <source>
        <dbReference type="EMBL" id="RDW61071.1"/>
    </source>
</evidence>
<organism evidence="3 4">
    <name type="scientific">Coleophoma cylindrospora</name>
    <dbReference type="NCBI Taxonomy" id="1849047"/>
    <lineage>
        <taxon>Eukaryota</taxon>
        <taxon>Fungi</taxon>
        <taxon>Dikarya</taxon>
        <taxon>Ascomycota</taxon>
        <taxon>Pezizomycotina</taxon>
        <taxon>Leotiomycetes</taxon>
        <taxon>Helotiales</taxon>
        <taxon>Dermateaceae</taxon>
        <taxon>Coleophoma</taxon>
    </lineage>
</organism>
<feature type="compositionally biased region" description="Basic and acidic residues" evidence="1">
    <location>
        <begin position="1"/>
        <end position="10"/>
    </location>
</feature>
<dbReference type="PANTHER" id="PTHR33112">
    <property type="entry name" value="DOMAIN PROTEIN, PUTATIVE-RELATED"/>
    <property type="match status" value="1"/>
</dbReference>
<dbReference type="EMBL" id="PDLM01000015">
    <property type="protein sequence ID" value="RDW61071.1"/>
    <property type="molecule type" value="Genomic_DNA"/>
</dbReference>
<feature type="region of interest" description="Disordered" evidence="1">
    <location>
        <begin position="1"/>
        <end position="24"/>
    </location>
</feature>
<dbReference type="AlphaFoldDB" id="A0A3D8QH69"/>
<proteinExistence type="predicted"/>
<gene>
    <name evidence="3" type="ORF">BP6252_12454</name>
</gene>
<reference evidence="3 4" key="1">
    <citation type="journal article" date="2018" name="IMA Fungus">
        <title>IMA Genome-F 9: Draft genome sequence of Annulohypoxylon stygium, Aspergillus mulundensis, Berkeleyomyces basicola (syn. Thielaviopsis basicola), Ceratocystis smalleyi, two Cercospora beticola strains, Coleophoma cylindrospora, Fusarium fracticaudum, Phialophora cf. hyalina, and Morchella septimelata.</title>
        <authorList>
            <person name="Wingfield B.D."/>
            <person name="Bills G.F."/>
            <person name="Dong Y."/>
            <person name="Huang W."/>
            <person name="Nel W.J."/>
            <person name="Swalarsk-Parry B.S."/>
            <person name="Vaghefi N."/>
            <person name="Wilken P.M."/>
            <person name="An Z."/>
            <person name="de Beer Z.W."/>
            <person name="De Vos L."/>
            <person name="Chen L."/>
            <person name="Duong T.A."/>
            <person name="Gao Y."/>
            <person name="Hammerbacher A."/>
            <person name="Kikkert J.R."/>
            <person name="Li Y."/>
            <person name="Li H."/>
            <person name="Li K."/>
            <person name="Li Q."/>
            <person name="Liu X."/>
            <person name="Ma X."/>
            <person name="Naidoo K."/>
            <person name="Pethybridge S.J."/>
            <person name="Sun J."/>
            <person name="Steenkamp E.T."/>
            <person name="van der Nest M.A."/>
            <person name="van Wyk S."/>
            <person name="Wingfield M.J."/>
            <person name="Xiong C."/>
            <person name="Yue Q."/>
            <person name="Zhang X."/>
        </authorList>
    </citation>
    <scope>NUCLEOTIDE SEQUENCE [LARGE SCALE GENOMIC DNA]</scope>
    <source>
        <strain evidence="3 4">BP6252</strain>
    </source>
</reference>
<keyword evidence="4" id="KW-1185">Reference proteome</keyword>
<dbReference type="Proteomes" id="UP000256645">
    <property type="component" value="Unassembled WGS sequence"/>
</dbReference>
<name>A0A3D8QH69_9HELO</name>
<dbReference type="OrthoDB" id="2958217at2759"/>
<dbReference type="Pfam" id="PF06985">
    <property type="entry name" value="HET"/>
    <property type="match status" value="1"/>
</dbReference>
<accession>A0A3D8QH69</accession>
<protein>
    <recommendedName>
        <fullName evidence="2">Heterokaryon incompatibility domain-containing protein</fullName>
    </recommendedName>
</protein>
<evidence type="ECO:0000259" key="2">
    <source>
        <dbReference type="Pfam" id="PF06985"/>
    </source>
</evidence>
<dbReference type="PANTHER" id="PTHR33112:SF16">
    <property type="entry name" value="HETEROKARYON INCOMPATIBILITY DOMAIN-CONTAINING PROTEIN"/>
    <property type="match status" value="1"/>
</dbReference>
<comment type="caution">
    <text evidence="3">The sequence shown here is derived from an EMBL/GenBank/DDBJ whole genome shotgun (WGS) entry which is preliminary data.</text>
</comment>
<evidence type="ECO:0000313" key="4">
    <source>
        <dbReference type="Proteomes" id="UP000256645"/>
    </source>
</evidence>
<feature type="domain" description="Heterokaryon incompatibility" evidence="2">
    <location>
        <begin position="300"/>
        <end position="451"/>
    </location>
</feature>
<sequence>MDPPSDKDVAEPGPSSAEPKGTKPTKSLCIYCSNMDVDQMICRPHGVYDISSDLGTPSRYEHTGYLHHPNYASLERSAASCPICDAMVLEIIRYLSTDITPLWSSRMDFIKSRLSSENSQLYLHFPHSKRATGRGIFISCWSGFVDSSGRDVNLRELGFPVNPDYVPDADYENGTRMPEAFVIGKIGMYFERLAPEQVAAARNVEMEYLGGKRGTEVNGPLRHFRLKRPPCGWEVHENPLSDAATETAHIWLNNCRQNHDVCQQRDLVPIMPTRLIDVGSEDPLRHPRLICTVDGEQYEYTALSHSWGGHVALITTDDTLEERKKEIPLGSFPPSFRDAVIFTRSLDLQYVWIDSLCIVQYNKQDWTSEARIMGDIFKNSTLTLSATTAKNSTVGFLHPRTATYQSIRLGHHSENPYLNTRIVLRPWLRRWAECIDGDMSPLSSRGWILQERLLPPRTLHFGAEQMFWECRGGLTQEAQTYDPILPSDDLYFDVGTEWELNKVLLFPEGSERRIKQVLEGERYKSIEKTGDDGMSKVHQNHHDNWFKIVENYSLRSLTHQTDKLVAISGAAQAMHRLLIADEYIAGAWKSQLTRGLIWKANGAKSRSEEYIAPSWSWASMMSGVKFPHDSKEELNETWSLDKLKSSLPNSATQDSLYSNSGNIYRVEIQLQFPDNPYGQLAEGTYLEISGLWIRICIERNEITPEFSSYESDPSVHASWATSILPGVDASNGRFTLVFSHDDSEPTFFADEDGNLYFPGYDAKSPHDNYILIGDAMVFELDMHLTTDLFEKQDSFYTFELQHVVGKYFLMVRRVQGDRQMYYRIGRAEYLQMPGNPTAFLAHLDKTRSIRII</sequence>
<dbReference type="STRING" id="1849047.A0A3D8QH69"/>